<proteinExistence type="predicted"/>
<protein>
    <submittedName>
        <fullName evidence="1">Uncharacterized protein</fullName>
    </submittedName>
</protein>
<dbReference type="EMBL" id="BARS01047997">
    <property type="protein sequence ID" value="GAG31737.1"/>
    <property type="molecule type" value="Genomic_DNA"/>
</dbReference>
<dbReference type="AlphaFoldDB" id="X0X8I1"/>
<feature type="non-terminal residue" evidence="1">
    <location>
        <position position="1"/>
    </location>
</feature>
<name>X0X8I1_9ZZZZ</name>
<comment type="caution">
    <text evidence="1">The sequence shown here is derived from an EMBL/GenBank/DDBJ whole genome shotgun (WGS) entry which is preliminary data.</text>
</comment>
<organism evidence="1">
    <name type="scientific">marine sediment metagenome</name>
    <dbReference type="NCBI Taxonomy" id="412755"/>
    <lineage>
        <taxon>unclassified sequences</taxon>
        <taxon>metagenomes</taxon>
        <taxon>ecological metagenomes</taxon>
    </lineage>
</organism>
<evidence type="ECO:0000313" key="1">
    <source>
        <dbReference type="EMBL" id="GAG31737.1"/>
    </source>
</evidence>
<accession>X0X8I1</accession>
<gene>
    <name evidence="1" type="ORF">S01H1_72016</name>
</gene>
<sequence>FWTKDSTGKNFAYVSPGYNVCPLTQRNITVGKDSKQYIRASHKYAVSVLDITPVVKCPECETAHRPDTLSADNENMCGNCSTSIDGVEPAPYNEVRILERGVQLFGQLSGLAGDAEKGIPPQVLNSSGDPLGITEYPLTIIRTGTSRNTNYTVVPHADHPLAVNPTDFEDQLLELPEMGFDFTPEEVLSIVDDNVPISEILSAKEGAEVTPTAVSTNDNDTLY</sequence>
<reference evidence="1" key="1">
    <citation type="journal article" date="2014" name="Front. Microbiol.">
        <title>High frequency of phylogenetically diverse reductive dehalogenase-homologous genes in deep subseafloor sedimentary metagenomes.</title>
        <authorList>
            <person name="Kawai M."/>
            <person name="Futagami T."/>
            <person name="Toyoda A."/>
            <person name="Takaki Y."/>
            <person name="Nishi S."/>
            <person name="Hori S."/>
            <person name="Arai W."/>
            <person name="Tsubouchi T."/>
            <person name="Morono Y."/>
            <person name="Uchiyama I."/>
            <person name="Ito T."/>
            <person name="Fujiyama A."/>
            <person name="Inagaki F."/>
            <person name="Takami H."/>
        </authorList>
    </citation>
    <scope>NUCLEOTIDE SEQUENCE</scope>
    <source>
        <strain evidence="1">Expedition CK06-06</strain>
    </source>
</reference>